<dbReference type="STRING" id="9597.ENSPPAP00000038994"/>
<evidence type="ECO:0000256" key="1">
    <source>
        <dbReference type="ARBA" id="ARBA00022723"/>
    </source>
</evidence>
<evidence type="ECO:0000259" key="5">
    <source>
        <dbReference type="PROSITE" id="PS51805"/>
    </source>
</evidence>
<proteinExistence type="predicted"/>
<keyword evidence="4" id="KW-0732">Signal</keyword>
<dbReference type="Pfam" id="PF13771">
    <property type="entry name" value="zf-HC5HC2H"/>
    <property type="match status" value="1"/>
</dbReference>
<dbReference type="Ensembl" id="ENSPPAT00000061903.1">
    <property type="protein sequence ID" value="ENSPPAP00000038994.1"/>
    <property type="gene ID" value="ENSPPAG00000042210.1"/>
</dbReference>
<sequence>MRHHFSLPLCLLLKVWGCISLFSHCYEEIPEVECGRAWSACCGAERAGKSDTDALKLLPSALCKMNENKPGDSQNLEQEKKTKEKWNLTVHYYSLLMSSGIWQRGKEGVYGFLLEDTRKEVNRASKLKCCLCKKNGASVGCVRECIFQFTGNFTSFCWNHRPVQIITSNNYRDSLPCTICSEFIEPILSYNILQSACCKNAWFHRDCLQVQAINAGVFFFRCTICNNSDIFQKEMLRMGIHIPEKDASWELEENAYQELLQHYEHCDVQKCHCKEGVPESQKHVLSNSNNVGITYCWKSHHLNYPDSHLIPNLKKTTRLCINKANIWNRALDGFRNQNFNPSYAIEVAYVIENDNFGSGHPGSKQEFLSVLMQHLENSSLFEGSLSKNLSLNSQTLKGNLYYEAGKMLAIYLVHGGPSPGFFSKTLFNCLVYGPKNTQPILDDVSDFDVAQIIIRINTSVINECYNYPELIGYLRFIMTLSDKYMVVKDILVYHVIQSLKAFCSILCHKPESLSAKILSDLFTVHTLPDVKALGCEPPCPANILIFATGCSSIPPAGFKPTPSIECLHVDFPVGNKCNNCLAIPITNTYKEFQENMDFTIRNTLRLEKEESSHYIGH</sequence>
<evidence type="ECO:0000256" key="3">
    <source>
        <dbReference type="ARBA" id="ARBA00022833"/>
    </source>
</evidence>
<reference evidence="6" key="2">
    <citation type="submission" date="2025-08" db="UniProtKB">
        <authorList>
            <consortium name="Ensembl"/>
        </authorList>
    </citation>
    <scope>IDENTIFICATION</scope>
</reference>
<evidence type="ECO:0000256" key="4">
    <source>
        <dbReference type="SAM" id="SignalP"/>
    </source>
</evidence>
<name>A0A2R9CAU2_PANPA</name>
<dbReference type="GO" id="GO:0005634">
    <property type="term" value="C:nucleus"/>
    <property type="evidence" value="ECO:0007669"/>
    <property type="project" value="TreeGrafter"/>
</dbReference>
<dbReference type="AlphaFoldDB" id="A0A2R9CAU2"/>
<dbReference type="Proteomes" id="UP000240080">
    <property type="component" value="Chromosome 3"/>
</dbReference>
<feature type="signal peptide" evidence="4">
    <location>
        <begin position="1"/>
        <end position="17"/>
    </location>
</feature>
<reference evidence="6" key="3">
    <citation type="submission" date="2025-09" db="UniProtKB">
        <authorList>
            <consortium name="Ensembl"/>
        </authorList>
    </citation>
    <scope>IDENTIFICATION</scope>
</reference>
<dbReference type="PANTHER" id="PTHR12420:SF37">
    <property type="entry name" value="G2_M PHASE-SPECIFIC E3 UBIQUITIN-PROTEIN LIGASE"/>
    <property type="match status" value="1"/>
</dbReference>
<keyword evidence="3" id="KW-0862">Zinc</keyword>
<dbReference type="Gene3D" id="3.30.2410.10">
    <property type="entry name" value="Hect, E3 ligase catalytic domain"/>
    <property type="match status" value="1"/>
</dbReference>
<dbReference type="InterPro" id="IPR011011">
    <property type="entry name" value="Znf_FYVE_PHD"/>
</dbReference>
<dbReference type="Gene3D" id="3.90.1750.10">
    <property type="entry name" value="Hect, E3 ligase catalytic domains"/>
    <property type="match status" value="1"/>
</dbReference>
<dbReference type="GO" id="GO:0008270">
    <property type="term" value="F:zinc ion binding"/>
    <property type="evidence" value="ECO:0007669"/>
    <property type="project" value="UniProtKB-KW"/>
</dbReference>
<dbReference type="Gene3D" id="3.30.40.10">
    <property type="entry name" value="Zinc/RING finger domain, C3HC4 (zinc finger)"/>
    <property type="match status" value="2"/>
</dbReference>
<dbReference type="PANTHER" id="PTHR12420">
    <property type="entry name" value="PHD FINGER PROTEIN"/>
    <property type="match status" value="1"/>
</dbReference>
<evidence type="ECO:0000313" key="6">
    <source>
        <dbReference type="Ensembl" id="ENSPPAP00000038994.1"/>
    </source>
</evidence>
<dbReference type="SUPFAM" id="SSF56204">
    <property type="entry name" value="Hect, E3 ligase catalytic domain"/>
    <property type="match status" value="1"/>
</dbReference>
<organism evidence="6 7">
    <name type="scientific">Pan paniscus</name>
    <name type="common">Pygmy chimpanzee</name>
    <name type="synonym">Bonobo</name>
    <dbReference type="NCBI Taxonomy" id="9597"/>
    <lineage>
        <taxon>Eukaryota</taxon>
        <taxon>Metazoa</taxon>
        <taxon>Chordata</taxon>
        <taxon>Craniata</taxon>
        <taxon>Vertebrata</taxon>
        <taxon>Euteleostomi</taxon>
        <taxon>Mammalia</taxon>
        <taxon>Eutheria</taxon>
        <taxon>Euarchontoglires</taxon>
        <taxon>Primates</taxon>
        <taxon>Haplorrhini</taxon>
        <taxon>Catarrhini</taxon>
        <taxon>Hominidae</taxon>
        <taxon>Pan</taxon>
    </lineage>
</organism>
<protein>
    <recommendedName>
        <fullName evidence="5">PHD-type domain-containing protein</fullName>
    </recommendedName>
</protein>
<dbReference type="EMBL" id="AJFE02103615">
    <property type="status" value="NOT_ANNOTATED_CDS"/>
    <property type="molecule type" value="Genomic_DNA"/>
</dbReference>
<keyword evidence="1" id="KW-0479">Metal-binding</keyword>
<dbReference type="Bgee" id="ENSPPAG00000042210">
    <property type="expression patterns" value="Expressed in testis and 5 other cell types or tissues"/>
</dbReference>
<dbReference type="InterPro" id="IPR035983">
    <property type="entry name" value="Hect_E3_ubiquitin_ligase"/>
</dbReference>
<feature type="domain" description="PHD-type" evidence="5">
    <location>
        <begin position="60"/>
        <end position="184"/>
    </location>
</feature>
<dbReference type="GO" id="GO:0004842">
    <property type="term" value="F:ubiquitin-protein transferase activity"/>
    <property type="evidence" value="ECO:0007669"/>
    <property type="project" value="InterPro"/>
</dbReference>
<evidence type="ECO:0000313" key="7">
    <source>
        <dbReference type="Proteomes" id="UP000240080"/>
    </source>
</evidence>
<dbReference type="InterPro" id="IPR051188">
    <property type="entry name" value="PHD-type_Zinc_Finger"/>
</dbReference>
<dbReference type="InterPro" id="IPR013083">
    <property type="entry name" value="Znf_RING/FYVE/PHD"/>
</dbReference>
<dbReference type="GeneTree" id="ENSGT00950000182865"/>
<dbReference type="OMA" id="DKNPWRP"/>
<reference evidence="6 7" key="1">
    <citation type="journal article" date="2012" name="Nature">
        <title>The bonobo genome compared with the chimpanzee and human genomes.</title>
        <authorList>
            <person name="Prufer K."/>
            <person name="Munch K."/>
            <person name="Hellmann I."/>
            <person name="Akagi K."/>
            <person name="Miller J.R."/>
            <person name="Walenz B."/>
            <person name="Koren S."/>
            <person name="Sutton G."/>
            <person name="Kodira C."/>
            <person name="Winer R."/>
            <person name="Knight J.R."/>
            <person name="Mullikin J.C."/>
            <person name="Meader S.J."/>
            <person name="Ponting C.P."/>
            <person name="Lunter G."/>
            <person name="Higashino S."/>
            <person name="Hobolth A."/>
            <person name="Dutheil J."/>
            <person name="Karakoc E."/>
            <person name="Alkan C."/>
            <person name="Sajjadian S."/>
            <person name="Catacchio C.R."/>
            <person name="Ventura M."/>
            <person name="Marques-Bonet T."/>
            <person name="Eichler E.E."/>
            <person name="Andre C."/>
            <person name="Atencia R."/>
            <person name="Mugisha L."/>
            <person name="Junhold J."/>
            <person name="Patterson N."/>
            <person name="Siebauer M."/>
            <person name="Good J.M."/>
            <person name="Fischer A."/>
            <person name="Ptak S.E."/>
            <person name="Lachmann M."/>
            <person name="Symer D.E."/>
            <person name="Mailund T."/>
            <person name="Schierup M.H."/>
            <person name="Andres A.M."/>
            <person name="Kelso J."/>
            <person name="Paabo S."/>
        </authorList>
    </citation>
    <scope>NUCLEOTIDE SEQUENCE [LARGE SCALE GENOMIC DNA]</scope>
</reference>
<evidence type="ECO:0000256" key="2">
    <source>
        <dbReference type="ARBA" id="ARBA00022771"/>
    </source>
</evidence>
<accession>A0A2R9CAU2</accession>
<dbReference type="SUPFAM" id="SSF57903">
    <property type="entry name" value="FYVE/PHD zinc finger"/>
    <property type="match status" value="1"/>
</dbReference>
<feature type="chain" id="PRO_5015310442" description="PHD-type domain-containing protein" evidence="4">
    <location>
        <begin position="18"/>
        <end position="617"/>
    </location>
</feature>
<dbReference type="InterPro" id="IPR034732">
    <property type="entry name" value="EPHD"/>
</dbReference>
<keyword evidence="7" id="KW-1185">Reference proteome</keyword>
<dbReference type="PROSITE" id="PS51805">
    <property type="entry name" value="EPHD"/>
    <property type="match status" value="1"/>
</dbReference>
<keyword evidence="2" id="KW-0863">Zinc-finger</keyword>